<dbReference type="Proteomes" id="UP001187192">
    <property type="component" value="Unassembled WGS sequence"/>
</dbReference>
<reference evidence="1" key="1">
    <citation type="submission" date="2023-07" db="EMBL/GenBank/DDBJ databases">
        <title>draft genome sequence of fig (Ficus carica).</title>
        <authorList>
            <person name="Takahashi T."/>
            <person name="Nishimura K."/>
        </authorList>
    </citation>
    <scope>NUCLEOTIDE SEQUENCE</scope>
</reference>
<accession>A0AA88D5Y1</accession>
<evidence type="ECO:0000313" key="1">
    <source>
        <dbReference type="EMBL" id="GMN45595.1"/>
    </source>
</evidence>
<comment type="caution">
    <text evidence="1">The sequence shown here is derived from an EMBL/GenBank/DDBJ whole genome shotgun (WGS) entry which is preliminary data.</text>
</comment>
<name>A0AA88D5Y1_FICCA</name>
<organism evidence="1 2">
    <name type="scientific">Ficus carica</name>
    <name type="common">Common fig</name>
    <dbReference type="NCBI Taxonomy" id="3494"/>
    <lineage>
        <taxon>Eukaryota</taxon>
        <taxon>Viridiplantae</taxon>
        <taxon>Streptophyta</taxon>
        <taxon>Embryophyta</taxon>
        <taxon>Tracheophyta</taxon>
        <taxon>Spermatophyta</taxon>
        <taxon>Magnoliopsida</taxon>
        <taxon>eudicotyledons</taxon>
        <taxon>Gunneridae</taxon>
        <taxon>Pentapetalae</taxon>
        <taxon>rosids</taxon>
        <taxon>fabids</taxon>
        <taxon>Rosales</taxon>
        <taxon>Moraceae</taxon>
        <taxon>Ficeae</taxon>
        <taxon>Ficus</taxon>
    </lineage>
</organism>
<dbReference type="AlphaFoldDB" id="A0AA88D5Y1"/>
<dbReference type="EMBL" id="BTGU01000020">
    <property type="protein sequence ID" value="GMN45595.1"/>
    <property type="molecule type" value="Genomic_DNA"/>
</dbReference>
<keyword evidence="2" id="KW-1185">Reference proteome</keyword>
<proteinExistence type="predicted"/>
<sequence length="76" mass="7980">MASAPATSSSATAAAAHIAICVSVLVGSRSVIWNSNNGEAVSVCDRDPKLPLNGEVVRWQYLVADRAPPARKSKIF</sequence>
<evidence type="ECO:0000313" key="2">
    <source>
        <dbReference type="Proteomes" id="UP001187192"/>
    </source>
</evidence>
<gene>
    <name evidence="1" type="ORF">TIFTF001_014785</name>
</gene>
<protein>
    <submittedName>
        <fullName evidence="1">Uncharacterized protein</fullName>
    </submittedName>
</protein>